<dbReference type="Pfam" id="PF00583">
    <property type="entry name" value="Acetyltransf_1"/>
    <property type="match status" value="1"/>
</dbReference>
<dbReference type="STRING" id="1054147.F4PMS1"/>
<dbReference type="CDD" id="cd04301">
    <property type="entry name" value="NAT_SF"/>
    <property type="match status" value="1"/>
</dbReference>
<dbReference type="GO" id="GO:0016747">
    <property type="term" value="F:acyltransferase activity, transferring groups other than amino-acyl groups"/>
    <property type="evidence" value="ECO:0007669"/>
    <property type="project" value="InterPro"/>
</dbReference>
<dbReference type="SUPFAM" id="SSF55729">
    <property type="entry name" value="Acyl-CoA N-acyltransferases (Nat)"/>
    <property type="match status" value="1"/>
</dbReference>
<name>F4PMS1_CACFS</name>
<organism evidence="2 3">
    <name type="scientific">Cavenderia fasciculata</name>
    <name type="common">Slime mold</name>
    <name type="synonym">Dictyostelium fasciculatum</name>
    <dbReference type="NCBI Taxonomy" id="261658"/>
    <lineage>
        <taxon>Eukaryota</taxon>
        <taxon>Amoebozoa</taxon>
        <taxon>Evosea</taxon>
        <taxon>Eumycetozoa</taxon>
        <taxon>Dictyostelia</taxon>
        <taxon>Acytosteliales</taxon>
        <taxon>Cavenderiaceae</taxon>
        <taxon>Cavenderia</taxon>
    </lineage>
</organism>
<sequence length="212" mass="23840">MSSMSLNSYVTTKKGLKLYVRVAEEKDCATLDTVINWAYRGKEGTPDPWTTEKGLVAGKRIDEAGLLQELKRDPETARVILVELIKPVVQVEDGAQEETTKEERTIVGSIKIDRESATSTDVLIGMFSVDPSLQSNGIGQILFKIAESFALEHWKCTRGVLHVLSVRQELLNWYYSMNYTPSGELIPFLHEKHTDSPLIDDLCFSTLYKSLI</sequence>
<dbReference type="AlphaFoldDB" id="F4PMS1"/>
<proteinExistence type="predicted"/>
<evidence type="ECO:0000313" key="2">
    <source>
        <dbReference type="EMBL" id="EGG23665.1"/>
    </source>
</evidence>
<dbReference type="InterPro" id="IPR016181">
    <property type="entry name" value="Acyl_CoA_acyltransferase"/>
</dbReference>
<dbReference type="EMBL" id="GL883008">
    <property type="protein sequence ID" value="EGG23665.1"/>
    <property type="molecule type" value="Genomic_DNA"/>
</dbReference>
<dbReference type="KEGG" id="dfa:DFA_05799"/>
<gene>
    <name evidence="2" type="ORF">DFA_05799</name>
</gene>
<dbReference type="OrthoDB" id="5689at2759"/>
<dbReference type="GeneID" id="14875858"/>
<evidence type="ECO:0000313" key="3">
    <source>
        <dbReference type="Proteomes" id="UP000007797"/>
    </source>
</evidence>
<keyword evidence="3" id="KW-1185">Reference proteome</keyword>
<evidence type="ECO:0000259" key="1">
    <source>
        <dbReference type="Pfam" id="PF00583"/>
    </source>
</evidence>
<dbReference type="Gene3D" id="3.40.630.30">
    <property type="match status" value="1"/>
</dbReference>
<dbReference type="RefSeq" id="XP_004361516.1">
    <property type="nucleotide sequence ID" value="XM_004361459.1"/>
</dbReference>
<reference evidence="3" key="1">
    <citation type="journal article" date="2011" name="Genome Res.">
        <title>Phylogeny-wide analysis of social amoeba genomes highlights ancient origins for complex intercellular communication.</title>
        <authorList>
            <person name="Heidel A.J."/>
            <person name="Lawal H.M."/>
            <person name="Felder M."/>
            <person name="Schilde C."/>
            <person name="Helps N.R."/>
            <person name="Tunggal B."/>
            <person name="Rivero F."/>
            <person name="John U."/>
            <person name="Schleicher M."/>
            <person name="Eichinger L."/>
            <person name="Platzer M."/>
            <person name="Noegel A.A."/>
            <person name="Schaap P."/>
            <person name="Gloeckner G."/>
        </authorList>
    </citation>
    <scope>NUCLEOTIDE SEQUENCE [LARGE SCALE GENOMIC DNA]</scope>
    <source>
        <strain evidence="3">SH3</strain>
    </source>
</reference>
<dbReference type="Proteomes" id="UP000007797">
    <property type="component" value="Unassembled WGS sequence"/>
</dbReference>
<feature type="domain" description="N-acetyltransferase" evidence="1">
    <location>
        <begin position="101"/>
        <end position="174"/>
    </location>
</feature>
<dbReference type="OMA" id="ACCQLEH"/>
<protein>
    <recommendedName>
        <fullName evidence="1">N-acetyltransferase domain-containing protein</fullName>
    </recommendedName>
</protein>
<accession>F4PMS1</accession>
<dbReference type="InterPro" id="IPR000182">
    <property type="entry name" value="GNAT_dom"/>
</dbReference>